<dbReference type="PANTHER" id="PTHR42770:SF7">
    <property type="entry name" value="MEMBRANE PROTEIN"/>
    <property type="match status" value="1"/>
</dbReference>
<feature type="transmembrane region" description="Helical" evidence="6">
    <location>
        <begin position="51"/>
        <end position="71"/>
    </location>
</feature>
<dbReference type="InterPro" id="IPR050367">
    <property type="entry name" value="APC_superfamily"/>
</dbReference>
<comment type="caution">
    <text evidence="7">The sequence shown here is derived from an EMBL/GenBank/DDBJ whole genome shotgun (WGS) entry which is preliminary data.</text>
</comment>
<evidence type="ECO:0000256" key="5">
    <source>
        <dbReference type="ARBA" id="ARBA00023136"/>
    </source>
</evidence>
<feature type="transmembrane region" description="Helical" evidence="6">
    <location>
        <begin position="122"/>
        <end position="146"/>
    </location>
</feature>
<dbReference type="Proteomes" id="UP000568380">
    <property type="component" value="Unassembled WGS sequence"/>
</dbReference>
<keyword evidence="8" id="KW-1185">Reference proteome</keyword>
<evidence type="ECO:0000256" key="2">
    <source>
        <dbReference type="ARBA" id="ARBA00022475"/>
    </source>
</evidence>
<comment type="subcellular location">
    <subcellularLocation>
        <location evidence="1">Cell membrane</location>
        <topology evidence="1">Multi-pass membrane protein</topology>
    </subcellularLocation>
</comment>
<keyword evidence="2" id="KW-1003">Cell membrane</keyword>
<evidence type="ECO:0000256" key="3">
    <source>
        <dbReference type="ARBA" id="ARBA00022692"/>
    </source>
</evidence>
<gene>
    <name evidence="7" type="ORF">HNR40_003850</name>
</gene>
<dbReference type="PANTHER" id="PTHR42770">
    <property type="entry name" value="AMINO ACID TRANSPORTER-RELATED"/>
    <property type="match status" value="1"/>
</dbReference>
<reference evidence="7 8" key="1">
    <citation type="submission" date="2020-08" db="EMBL/GenBank/DDBJ databases">
        <title>Genomic Encyclopedia of Type Strains, Phase IV (KMG-IV): sequencing the most valuable type-strain genomes for metagenomic binning, comparative biology and taxonomic classification.</title>
        <authorList>
            <person name="Goeker M."/>
        </authorList>
    </citation>
    <scope>NUCLEOTIDE SEQUENCE [LARGE SCALE GENOMIC DNA]</scope>
    <source>
        <strain evidence="7 8">DSM 45385</strain>
    </source>
</reference>
<evidence type="ECO:0000256" key="1">
    <source>
        <dbReference type="ARBA" id="ARBA00004651"/>
    </source>
</evidence>
<dbReference type="AlphaFoldDB" id="A0A7W8A3M4"/>
<feature type="transmembrane region" description="Helical" evidence="6">
    <location>
        <begin position="421"/>
        <end position="439"/>
    </location>
</feature>
<feature type="transmembrane region" description="Helical" evidence="6">
    <location>
        <begin position="21"/>
        <end position="39"/>
    </location>
</feature>
<dbReference type="Pfam" id="PF13520">
    <property type="entry name" value="AA_permease_2"/>
    <property type="match status" value="1"/>
</dbReference>
<feature type="transmembrane region" description="Helical" evidence="6">
    <location>
        <begin position="92"/>
        <end position="116"/>
    </location>
</feature>
<dbReference type="EMBL" id="JACHIN010000005">
    <property type="protein sequence ID" value="MBB5078364.1"/>
    <property type="molecule type" value="Genomic_DNA"/>
</dbReference>
<dbReference type="InterPro" id="IPR002293">
    <property type="entry name" value="AA/rel_permease1"/>
</dbReference>
<dbReference type="GO" id="GO:0005886">
    <property type="term" value="C:plasma membrane"/>
    <property type="evidence" value="ECO:0007669"/>
    <property type="project" value="UniProtKB-SubCell"/>
</dbReference>
<feature type="transmembrane region" description="Helical" evidence="6">
    <location>
        <begin position="328"/>
        <end position="347"/>
    </location>
</feature>
<evidence type="ECO:0000256" key="4">
    <source>
        <dbReference type="ARBA" id="ARBA00022989"/>
    </source>
</evidence>
<name>A0A7W8A3M4_9ACTN</name>
<dbReference type="PIRSF" id="PIRSF006060">
    <property type="entry name" value="AA_transporter"/>
    <property type="match status" value="1"/>
</dbReference>
<proteinExistence type="predicted"/>
<sequence>MSTSQTRPGARLKRGLRAFGTLLIVLSAITPASSVFIIGPGVVRQAGTGAFWSYVLAAVVGVFMAFVYAELSSAYPLTGGEYTIIGRTLGRLPGFLALVLVLVTQLLILAVIALGVGTYLGVLFPGLPGPLAGAVTVALAAAVAVFDIRFNAVVTGVFLALEMLALLALSAIGVLNVERPFTDLLVNPVAPDGSPATLGLIALATAVAIFSYNGYGSAVYFGEETHGARRNIARVILWALAITVAAELIPITAVLLSATSLDGGNVVQQVVAEHGGGTLNTLISLGVALAIGNAVIAIMLLTARLIFSSARDATWPARVNTLFGRIHPRFGTPWTATIAAGAVSAALCFVPERYLLVVTGTSLVVIYAALCVAVIGGRRNGSTAHGVYRMPLYPLAPVAALAALAYVIYTSAIDPVIGRPSLIVTAAILVAGTVVYLTVVRRRGTWTLHDPGEEKD</sequence>
<dbReference type="RefSeq" id="WP_184963088.1">
    <property type="nucleotide sequence ID" value="NZ_JACHIN010000005.1"/>
</dbReference>
<keyword evidence="5 6" id="KW-0472">Membrane</keyword>
<feature type="transmembrane region" description="Helical" evidence="6">
    <location>
        <begin position="281"/>
        <end position="307"/>
    </location>
</feature>
<feature type="transmembrane region" description="Helical" evidence="6">
    <location>
        <begin position="153"/>
        <end position="175"/>
    </location>
</feature>
<protein>
    <submittedName>
        <fullName evidence="7">Amino acid transporter</fullName>
    </submittedName>
</protein>
<feature type="transmembrane region" description="Helical" evidence="6">
    <location>
        <begin position="195"/>
        <end position="215"/>
    </location>
</feature>
<accession>A0A7W8A3M4</accession>
<dbReference type="Gene3D" id="1.20.1740.10">
    <property type="entry name" value="Amino acid/polyamine transporter I"/>
    <property type="match status" value="1"/>
</dbReference>
<feature type="transmembrane region" description="Helical" evidence="6">
    <location>
        <begin position="353"/>
        <end position="375"/>
    </location>
</feature>
<evidence type="ECO:0000313" key="8">
    <source>
        <dbReference type="Proteomes" id="UP000568380"/>
    </source>
</evidence>
<keyword evidence="4 6" id="KW-1133">Transmembrane helix</keyword>
<evidence type="ECO:0000313" key="7">
    <source>
        <dbReference type="EMBL" id="MBB5078364.1"/>
    </source>
</evidence>
<feature type="transmembrane region" description="Helical" evidence="6">
    <location>
        <begin position="235"/>
        <end position="261"/>
    </location>
</feature>
<keyword evidence="3 6" id="KW-0812">Transmembrane</keyword>
<evidence type="ECO:0000256" key="6">
    <source>
        <dbReference type="SAM" id="Phobius"/>
    </source>
</evidence>
<feature type="transmembrane region" description="Helical" evidence="6">
    <location>
        <begin position="387"/>
        <end position="409"/>
    </location>
</feature>
<dbReference type="GO" id="GO:0022857">
    <property type="term" value="F:transmembrane transporter activity"/>
    <property type="evidence" value="ECO:0007669"/>
    <property type="project" value="InterPro"/>
</dbReference>
<organism evidence="7 8">
    <name type="scientific">Nonomuraea endophytica</name>
    <dbReference type="NCBI Taxonomy" id="714136"/>
    <lineage>
        <taxon>Bacteria</taxon>
        <taxon>Bacillati</taxon>
        <taxon>Actinomycetota</taxon>
        <taxon>Actinomycetes</taxon>
        <taxon>Streptosporangiales</taxon>
        <taxon>Streptosporangiaceae</taxon>
        <taxon>Nonomuraea</taxon>
    </lineage>
</organism>